<name>X8CCS2_MYCIT</name>
<dbReference type="Proteomes" id="UP000020825">
    <property type="component" value="Unassembled WGS sequence"/>
</dbReference>
<accession>X8CCS2</accession>
<gene>
    <name evidence="2" type="ORF">I550_4868</name>
</gene>
<evidence type="ECO:0000313" key="2">
    <source>
        <dbReference type="EMBL" id="EUA53233.1"/>
    </source>
</evidence>
<dbReference type="AlphaFoldDB" id="X8CCS2"/>
<dbReference type="Gene3D" id="3.40.50.300">
    <property type="entry name" value="P-loop containing nucleotide triphosphate hydrolases"/>
    <property type="match status" value="3"/>
</dbReference>
<feature type="domain" description="UvrD-like helicase C-terminal" evidence="1">
    <location>
        <begin position="226"/>
        <end position="272"/>
    </location>
</feature>
<evidence type="ECO:0000313" key="3">
    <source>
        <dbReference type="Proteomes" id="UP000020825"/>
    </source>
</evidence>
<dbReference type="InterPro" id="IPR027785">
    <property type="entry name" value="UvrD-like_helicase_C"/>
</dbReference>
<dbReference type="EMBL" id="JAOG01000003">
    <property type="protein sequence ID" value="EUA53233.1"/>
    <property type="molecule type" value="Genomic_DNA"/>
</dbReference>
<reference evidence="2 3" key="1">
    <citation type="submission" date="2013-12" db="EMBL/GenBank/DDBJ databases">
        <authorList>
            <person name="Zelazny A."/>
            <person name="Olivier K."/>
            <person name="Holland S."/>
            <person name="Lenaerts A."/>
            <person name="Ordway D."/>
            <person name="DeGroote M.A."/>
            <person name="Parker T."/>
            <person name="Sizemore C."/>
            <person name="Tallon L.J."/>
            <person name="Sadzewicz L.K."/>
            <person name="Sengamalay N."/>
            <person name="Fraser C.M."/>
            <person name="Hine E."/>
            <person name="Shefchek K.A."/>
            <person name="Das S.P."/>
            <person name="Tettelin H."/>
        </authorList>
    </citation>
    <scope>NUCLEOTIDE SEQUENCE [LARGE SCALE GENOMIC DNA]</scope>
    <source>
        <strain evidence="2 3">1956</strain>
    </source>
</reference>
<sequence length="303" mass="32455">MSLTMMARLAEAVRPDSRLILVGDPDQLASVEAGAVLADLVDGLSARGDVRVAALRTPHRYGTSIGALAEAIRVGDADRVVELLAAGGEHVEWVDAQRPADRLREVLVAHALRLRSAALLGAADEALATLDEHRLLCAHREGPYGATHWNTLVQKWIAEATGQPAWSQWYAGRPLLVTANDYGLRLYNGDTGVAVAGAEGLRAVIAGASGPLDFATSRLGEVETMHAMTIHKSQGSQADEVTVLIPPEDSRLLTRELFYTAVTRAQTRVRVVGPEASVRAAIERRAMRATGLRQRLRADAAAT</sequence>
<dbReference type="SUPFAM" id="SSF52540">
    <property type="entry name" value="P-loop containing nucleoside triphosphate hydrolases"/>
    <property type="match status" value="1"/>
</dbReference>
<dbReference type="Pfam" id="PF13604">
    <property type="entry name" value="AAA_30"/>
    <property type="match status" value="1"/>
</dbReference>
<dbReference type="PATRIC" id="fig|1299331.3.peg.4757"/>
<proteinExistence type="predicted"/>
<protein>
    <submittedName>
        <fullName evidence="2">AAA domain protein</fullName>
    </submittedName>
</protein>
<dbReference type="InterPro" id="IPR027417">
    <property type="entry name" value="P-loop_NTPase"/>
</dbReference>
<evidence type="ECO:0000259" key="1">
    <source>
        <dbReference type="Pfam" id="PF13538"/>
    </source>
</evidence>
<comment type="caution">
    <text evidence="2">The sequence shown here is derived from an EMBL/GenBank/DDBJ whole genome shotgun (WGS) entry which is preliminary data.</text>
</comment>
<dbReference type="CDD" id="cd18809">
    <property type="entry name" value="SF1_C_RecD"/>
    <property type="match status" value="1"/>
</dbReference>
<organism evidence="2 3">
    <name type="scientific">Mycobacterium intracellulare 1956</name>
    <dbReference type="NCBI Taxonomy" id="1299331"/>
    <lineage>
        <taxon>Bacteria</taxon>
        <taxon>Bacillati</taxon>
        <taxon>Actinomycetota</taxon>
        <taxon>Actinomycetes</taxon>
        <taxon>Mycobacteriales</taxon>
        <taxon>Mycobacteriaceae</taxon>
        <taxon>Mycobacterium</taxon>
        <taxon>Mycobacterium avium complex (MAC)</taxon>
    </lineage>
</organism>
<dbReference type="Pfam" id="PF13538">
    <property type="entry name" value="UvrD_C_2"/>
    <property type="match status" value="1"/>
</dbReference>